<evidence type="ECO:0000256" key="2">
    <source>
        <dbReference type="ARBA" id="ARBA00015978"/>
    </source>
</evidence>
<feature type="chain" id="PRO_5020184817" description="Photosynthetic reaction center cytochrome c subunit" evidence="9">
    <location>
        <begin position="21"/>
        <end position="135"/>
    </location>
</feature>
<evidence type="ECO:0000256" key="3">
    <source>
        <dbReference type="ARBA" id="ARBA00022448"/>
    </source>
</evidence>
<dbReference type="GO" id="GO:0030077">
    <property type="term" value="C:plasma membrane light-harvesting complex"/>
    <property type="evidence" value="ECO:0007669"/>
    <property type="project" value="InterPro"/>
</dbReference>
<evidence type="ECO:0000256" key="7">
    <source>
        <dbReference type="ARBA" id="ARBA00022982"/>
    </source>
</evidence>
<feature type="signal peptide" evidence="9">
    <location>
        <begin position="1"/>
        <end position="20"/>
    </location>
</feature>
<dbReference type="Pfam" id="PF02276">
    <property type="entry name" value="CytoC_RC"/>
    <property type="match status" value="1"/>
</dbReference>
<evidence type="ECO:0000256" key="5">
    <source>
        <dbReference type="ARBA" id="ARBA00022617"/>
    </source>
</evidence>
<dbReference type="RefSeq" id="WP_136879430.1">
    <property type="nucleotide sequence ID" value="NZ_SWDX01000002.1"/>
</dbReference>
<dbReference type="GO" id="GO:0020037">
    <property type="term" value="F:heme binding"/>
    <property type="evidence" value="ECO:0007669"/>
    <property type="project" value="InterPro"/>
</dbReference>
<dbReference type="InterPro" id="IPR023119">
    <property type="entry name" value="Multihaem_cyt_PRC_cyt_su-like"/>
</dbReference>
<evidence type="ECO:0000313" key="11">
    <source>
        <dbReference type="Proteomes" id="UP000309594"/>
    </source>
</evidence>
<evidence type="ECO:0000256" key="9">
    <source>
        <dbReference type="SAM" id="SignalP"/>
    </source>
</evidence>
<dbReference type="EMBL" id="SWDX01000002">
    <property type="protein sequence ID" value="TKC63828.1"/>
    <property type="molecule type" value="Genomic_DNA"/>
</dbReference>
<reference evidence="10 11" key="1">
    <citation type="submission" date="2019-04" db="EMBL/GenBank/DDBJ databases">
        <title>Pedobacter sp. RP-1-16 sp. nov., isolated from Arctic soil.</title>
        <authorList>
            <person name="Dahal R.H."/>
            <person name="Kim D.-U."/>
        </authorList>
    </citation>
    <scope>NUCLEOTIDE SEQUENCE [LARGE SCALE GENOMIC DNA]</scope>
    <source>
        <strain evidence="10 11">RP-1-16</strain>
    </source>
</reference>
<comment type="function">
    <text evidence="1">The reaction center of purple bacteria contains a tightly bound cytochrome molecule which re-reduces the photo oxidized primary electron donor.</text>
</comment>
<dbReference type="NCBIfam" id="NF033196">
    <property type="entry name" value="c_type_nonphoto"/>
    <property type="match status" value="1"/>
</dbReference>
<comment type="caution">
    <text evidence="10">The sequence shown here is derived from an EMBL/GenBank/DDBJ whole genome shotgun (WGS) entry which is preliminary data.</text>
</comment>
<evidence type="ECO:0000256" key="1">
    <source>
        <dbReference type="ARBA" id="ARBA00003196"/>
    </source>
</evidence>
<keyword evidence="5" id="KW-0349">Heme</keyword>
<dbReference type="SUPFAM" id="SSF48695">
    <property type="entry name" value="Multiheme cytochromes"/>
    <property type="match status" value="1"/>
</dbReference>
<keyword evidence="9" id="KW-0732">Signal</keyword>
<dbReference type="GO" id="GO:0019684">
    <property type="term" value="P:photosynthesis, light reaction"/>
    <property type="evidence" value="ECO:0007669"/>
    <property type="project" value="InterPro"/>
</dbReference>
<keyword evidence="3" id="KW-0813">Transport</keyword>
<dbReference type="Gene3D" id="1.10.468.10">
    <property type="entry name" value="Photosynthetic Reaction Center, subunit C, domain 2"/>
    <property type="match status" value="1"/>
</dbReference>
<protein>
    <recommendedName>
        <fullName evidence="2">Photosynthetic reaction center cytochrome c subunit</fullName>
    </recommendedName>
</protein>
<proteinExistence type="predicted"/>
<accession>A0A4U1GIA6</accession>
<dbReference type="Proteomes" id="UP000309594">
    <property type="component" value="Unassembled WGS sequence"/>
</dbReference>
<evidence type="ECO:0000256" key="6">
    <source>
        <dbReference type="ARBA" id="ARBA00022723"/>
    </source>
</evidence>
<keyword evidence="4" id="KW-0602">Photosynthesis</keyword>
<organism evidence="10 11">
    <name type="scientific">Pedobacter hiemivivus</name>
    <dbReference type="NCBI Taxonomy" id="2530454"/>
    <lineage>
        <taxon>Bacteria</taxon>
        <taxon>Pseudomonadati</taxon>
        <taxon>Bacteroidota</taxon>
        <taxon>Sphingobacteriia</taxon>
        <taxon>Sphingobacteriales</taxon>
        <taxon>Sphingobacteriaceae</taxon>
        <taxon>Pedobacter</taxon>
    </lineage>
</organism>
<evidence type="ECO:0000256" key="8">
    <source>
        <dbReference type="ARBA" id="ARBA00023004"/>
    </source>
</evidence>
<sequence length="135" mass="15543">MRYKKTITFSLILGTVVMLSAFMPQQEPKQEPKATNLKVLPKNISHDDLDKVMDGFKLALGVKCNYCHSPRKDNPKKLDFASDENPKKEIARDMMRMTNKINKKYFHEKDKEGKLMNISCVTCHNGKDEPVTIKI</sequence>
<dbReference type="GO" id="GO:0009055">
    <property type="term" value="F:electron transfer activity"/>
    <property type="evidence" value="ECO:0007669"/>
    <property type="project" value="InterPro"/>
</dbReference>
<evidence type="ECO:0000313" key="10">
    <source>
        <dbReference type="EMBL" id="TKC63828.1"/>
    </source>
</evidence>
<dbReference type="GO" id="GO:0005506">
    <property type="term" value="F:iron ion binding"/>
    <property type="evidence" value="ECO:0007669"/>
    <property type="project" value="InterPro"/>
</dbReference>
<keyword evidence="7" id="KW-0249">Electron transport</keyword>
<dbReference type="AlphaFoldDB" id="A0A4U1GIA6"/>
<dbReference type="InterPro" id="IPR036280">
    <property type="entry name" value="Multihaem_cyt_sf"/>
</dbReference>
<evidence type="ECO:0000256" key="4">
    <source>
        <dbReference type="ARBA" id="ARBA00022531"/>
    </source>
</evidence>
<gene>
    <name evidence="10" type="ORF">FBD94_05640</name>
</gene>
<keyword evidence="8" id="KW-0408">Iron</keyword>
<name>A0A4U1GIA6_9SPHI</name>
<dbReference type="InterPro" id="IPR003158">
    <property type="entry name" value="Photosyn_RC_cyt_c-su"/>
</dbReference>
<keyword evidence="6" id="KW-0479">Metal-binding</keyword>